<keyword evidence="12" id="KW-1185">Reference proteome</keyword>
<dbReference type="AlphaFoldDB" id="A0A8S1KN59"/>
<name>A0A8S1KN59_9CILI</name>
<dbReference type="EMBL" id="CAJJDN010000009">
    <property type="protein sequence ID" value="CAD8055513.1"/>
    <property type="molecule type" value="Genomic_DNA"/>
</dbReference>
<comment type="subcellular location">
    <subcellularLocation>
        <location evidence="1">Membrane</location>
    </subcellularLocation>
</comment>
<dbReference type="GO" id="GO:0016020">
    <property type="term" value="C:membrane"/>
    <property type="evidence" value="ECO:0007669"/>
    <property type="project" value="UniProtKB-SubCell"/>
</dbReference>
<evidence type="ECO:0000256" key="3">
    <source>
        <dbReference type="ARBA" id="ARBA00022723"/>
    </source>
</evidence>
<evidence type="ECO:0000256" key="9">
    <source>
        <dbReference type="SAM" id="Phobius"/>
    </source>
</evidence>
<keyword evidence="5" id="KW-0862">Zinc</keyword>
<accession>A0A8S1KN59</accession>
<dbReference type="CDD" id="cd16454">
    <property type="entry name" value="RING-H2_PA-TM-RING"/>
    <property type="match status" value="1"/>
</dbReference>
<dbReference type="OrthoDB" id="8062037at2759"/>
<evidence type="ECO:0000256" key="8">
    <source>
        <dbReference type="PROSITE-ProRule" id="PRU00175"/>
    </source>
</evidence>
<evidence type="ECO:0000256" key="4">
    <source>
        <dbReference type="ARBA" id="ARBA00022771"/>
    </source>
</evidence>
<evidence type="ECO:0000259" key="10">
    <source>
        <dbReference type="PROSITE" id="PS50089"/>
    </source>
</evidence>
<reference evidence="11" key="1">
    <citation type="submission" date="2021-01" db="EMBL/GenBank/DDBJ databases">
        <authorList>
            <consortium name="Genoscope - CEA"/>
            <person name="William W."/>
        </authorList>
    </citation>
    <scope>NUCLEOTIDE SEQUENCE</scope>
</reference>
<keyword evidence="4 8" id="KW-0863">Zinc-finger</keyword>
<organism evidence="11 12">
    <name type="scientific">Paramecium sonneborni</name>
    <dbReference type="NCBI Taxonomy" id="65129"/>
    <lineage>
        <taxon>Eukaryota</taxon>
        <taxon>Sar</taxon>
        <taxon>Alveolata</taxon>
        <taxon>Ciliophora</taxon>
        <taxon>Intramacronucleata</taxon>
        <taxon>Oligohymenophorea</taxon>
        <taxon>Peniculida</taxon>
        <taxon>Parameciidae</taxon>
        <taxon>Paramecium</taxon>
    </lineage>
</organism>
<feature type="domain" description="RING-type" evidence="10">
    <location>
        <begin position="364"/>
        <end position="405"/>
    </location>
</feature>
<evidence type="ECO:0000256" key="6">
    <source>
        <dbReference type="ARBA" id="ARBA00022989"/>
    </source>
</evidence>
<sequence length="485" mass="57460">MITLAIIFIKLMQKMSCQKILLNVTSLPQESSYKFDNFIPEGFLLKNEEAILLSLESFDNVDKSTVMELCTEKSKTYCVIDHNAIDFKLNIQNVRIISYRNISNVYKFQYNAIPFSYDAHLEIYSKNSFNLIVQMTEYQQCPYDCKNGGRCNQGICVCSKDYLSHDCSVKAYSILDTQSLMNSEFYFFDTYQWMEQKNKKILQYYAVLQLESTIIMECYAKNPYLLQNKTEMRLHMIHITVEDMNNCLNYSNELGQNQQQQLAYILIKLKQPQFVNLQSSENEIDPFVIGIVVGSICLFILIIAIYCIYRCRRDNEMQKQKLEKMQKMEKEKQLKEEKENQMMPEFLYSEILEKFPGLKNDQECEICLNIFKTQERVRITYCTHIFHNNCIKQWLNKHKTCPMCRQNLDFNQLTLDHDQISKQQKGEQVSINQQPQMIQFMANPEMNTRLYGDEHLISSYLHPQQQIEIPLHLQENQKQYNQISQ</sequence>
<keyword evidence="6 9" id="KW-1133">Transmembrane helix</keyword>
<comment type="caution">
    <text evidence="11">The sequence shown here is derived from an EMBL/GenBank/DDBJ whole genome shotgun (WGS) entry which is preliminary data.</text>
</comment>
<evidence type="ECO:0000256" key="7">
    <source>
        <dbReference type="ARBA" id="ARBA00023136"/>
    </source>
</evidence>
<dbReference type="SMART" id="SM00184">
    <property type="entry name" value="RING"/>
    <property type="match status" value="1"/>
</dbReference>
<feature type="transmembrane region" description="Helical" evidence="9">
    <location>
        <begin position="287"/>
        <end position="309"/>
    </location>
</feature>
<dbReference type="Proteomes" id="UP000692954">
    <property type="component" value="Unassembled WGS sequence"/>
</dbReference>
<dbReference type="InterPro" id="IPR001841">
    <property type="entry name" value="Znf_RING"/>
</dbReference>
<dbReference type="Pfam" id="PF13639">
    <property type="entry name" value="zf-RING_2"/>
    <property type="match status" value="1"/>
</dbReference>
<keyword evidence="3" id="KW-0479">Metal-binding</keyword>
<gene>
    <name evidence="11" type="ORF">PSON_ATCC_30995.1.T0090281</name>
</gene>
<dbReference type="PANTHER" id="PTHR46539">
    <property type="entry name" value="E3 UBIQUITIN-PROTEIN LIGASE ATL42"/>
    <property type="match status" value="1"/>
</dbReference>
<keyword evidence="7 9" id="KW-0472">Membrane</keyword>
<proteinExistence type="predicted"/>
<protein>
    <recommendedName>
        <fullName evidence="10">RING-type domain-containing protein</fullName>
    </recommendedName>
</protein>
<dbReference type="PANTHER" id="PTHR46539:SF1">
    <property type="entry name" value="E3 UBIQUITIN-PROTEIN LIGASE ATL42"/>
    <property type="match status" value="1"/>
</dbReference>
<evidence type="ECO:0000256" key="5">
    <source>
        <dbReference type="ARBA" id="ARBA00022833"/>
    </source>
</evidence>
<evidence type="ECO:0000313" key="11">
    <source>
        <dbReference type="EMBL" id="CAD8055513.1"/>
    </source>
</evidence>
<dbReference type="GO" id="GO:0008270">
    <property type="term" value="F:zinc ion binding"/>
    <property type="evidence" value="ECO:0007669"/>
    <property type="project" value="UniProtKB-KW"/>
</dbReference>
<evidence type="ECO:0000256" key="1">
    <source>
        <dbReference type="ARBA" id="ARBA00004370"/>
    </source>
</evidence>
<keyword evidence="2 9" id="KW-0812">Transmembrane</keyword>
<evidence type="ECO:0000313" key="12">
    <source>
        <dbReference type="Proteomes" id="UP000692954"/>
    </source>
</evidence>
<evidence type="ECO:0000256" key="2">
    <source>
        <dbReference type="ARBA" id="ARBA00022692"/>
    </source>
</evidence>
<dbReference type="PROSITE" id="PS50089">
    <property type="entry name" value="ZF_RING_2"/>
    <property type="match status" value="1"/>
</dbReference>